<name>W9DUM8_METTI</name>
<keyword evidence="2" id="KW-1185">Reference proteome</keyword>
<dbReference type="Proteomes" id="UP000019483">
    <property type="component" value="Unassembled WGS sequence"/>
</dbReference>
<dbReference type="SUPFAM" id="SSF46785">
    <property type="entry name" value="Winged helix' DNA-binding domain"/>
    <property type="match status" value="1"/>
</dbReference>
<dbReference type="InterPro" id="IPR036390">
    <property type="entry name" value="WH_DNA-bd_sf"/>
</dbReference>
<dbReference type="Gene3D" id="1.10.10.10">
    <property type="entry name" value="Winged helix-like DNA-binding domain superfamily/Winged helix DNA-binding domain"/>
    <property type="match status" value="1"/>
</dbReference>
<evidence type="ECO:0008006" key="3">
    <source>
        <dbReference type="Google" id="ProtNLM"/>
    </source>
</evidence>
<protein>
    <recommendedName>
        <fullName evidence="3">Transcriptional regulator</fullName>
    </recommendedName>
</protein>
<accession>W9DUM8</accession>
<reference evidence="1 2" key="1">
    <citation type="submission" date="2013-08" db="EMBL/GenBank/DDBJ databases">
        <authorList>
            <consortium name="DOE Joint Genome Institute"/>
            <person name="Eisen J."/>
            <person name="Huntemann M."/>
            <person name="Han J."/>
            <person name="Chen A."/>
            <person name="Kyrpides N."/>
            <person name="Mavromatis K."/>
            <person name="Markowitz V."/>
            <person name="Palaniappan K."/>
            <person name="Ivanova N."/>
            <person name="Schaumberg A."/>
            <person name="Pati A."/>
            <person name="Liolios K."/>
            <person name="Nordberg H.P."/>
            <person name="Cantor M.N."/>
            <person name="Hua S.X."/>
            <person name="Woyke T."/>
        </authorList>
    </citation>
    <scope>NUCLEOTIDE SEQUENCE [LARGE SCALE GENOMIC DNA]</scope>
    <source>
        <strain evidence="1 2">DSM 2278</strain>
    </source>
</reference>
<comment type="caution">
    <text evidence="1">The sequence shown here is derived from an EMBL/GenBank/DDBJ whole genome shotgun (WGS) entry which is preliminary data.</text>
</comment>
<evidence type="ECO:0000313" key="1">
    <source>
        <dbReference type="EMBL" id="ETA69508.1"/>
    </source>
</evidence>
<dbReference type="EMBL" id="AZAJ01000001">
    <property type="protein sequence ID" value="ETA69508.1"/>
    <property type="molecule type" value="Genomic_DNA"/>
</dbReference>
<evidence type="ECO:0000313" key="2">
    <source>
        <dbReference type="Proteomes" id="UP000019483"/>
    </source>
</evidence>
<proteinExistence type="predicted"/>
<dbReference type="InterPro" id="IPR036388">
    <property type="entry name" value="WH-like_DNA-bd_sf"/>
</dbReference>
<gene>
    <name evidence="1" type="ORF">MettiDRAFT_3010</name>
</gene>
<dbReference type="AlphaFoldDB" id="W9DUM8"/>
<sequence length="108" mass="12353">MKIMGAIGMENTTQTYMSDEEMIAWVLGVDRRIVVLGSMKNNPILKASDIAQETNRSTQNISRALKEFNEKGFIMCLNPEKTTWKRYTITSAGKELLEKLDDIYFDPN</sequence>
<organism evidence="1 2">
    <name type="scientific">Methanolobus tindarius DSM 2278</name>
    <dbReference type="NCBI Taxonomy" id="1090322"/>
    <lineage>
        <taxon>Archaea</taxon>
        <taxon>Methanobacteriati</taxon>
        <taxon>Methanobacteriota</taxon>
        <taxon>Stenosarchaea group</taxon>
        <taxon>Methanomicrobia</taxon>
        <taxon>Methanosarcinales</taxon>
        <taxon>Methanosarcinaceae</taxon>
        <taxon>Methanolobus</taxon>
    </lineage>
</organism>